<name>A0ABM6JGC0_9GAMM</name>
<gene>
    <name evidence="3" type="ORF">SJ2017_0515</name>
</gene>
<dbReference type="EMBL" id="CP020472">
    <property type="protein sequence ID" value="ARD20853.1"/>
    <property type="molecule type" value="Genomic_DNA"/>
</dbReference>
<keyword evidence="4" id="KW-1185">Reference proteome</keyword>
<organism evidence="3 4">
    <name type="scientific">Shewanella japonica</name>
    <dbReference type="NCBI Taxonomy" id="93973"/>
    <lineage>
        <taxon>Bacteria</taxon>
        <taxon>Pseudomonadati</taxon>
        <taxon>Pseudomonadota</taxon>
        <taxon>Gammaproteobacteria</taxon>
        <taxon>Alteromonadales</taxon>
        <taxon>Shewanellaceae</taxon>
        <taxon>Shewanella</taxon>
    </lineage>
</organism>
<reference evidence="3 4" key="1">
    <citation type="submission" date="2017-03" db="EMBL/GenBank/DDBJ databases">
        <title>Genome sequencing of Shewanella japonica KCTC 22435.</title>
        <authorList>
            <person name="Kim K.M."/>
        </authorList>
    </citation>
    <scope>NUCLEOTIDE SEQUENCE [LARGE SCALE GENOMIC DNA]</scope>
    <source>
        <strain evidence="3 4">KCTC 22435</strain>
    </source>
</reference>
<dbReference type="Pfam" id="PF05901">
    <property type="entry name" value="Excalibur"/>
    <property type="match status" value="1"/>
</dbReference>
<sequence>MARKPVVGDQISYFSETQSDGKIKAIKANIEGVAVISTRKSNNNHRRHDKNKSTSGMLIPLLVIFALGIFGFQKYKEMTATPVLTNQDIEQMEWQPSVKSNNPITNQPTFRCEAGKFHCSQMRSCAEATFYNNNCPGTKMDGDRDGIPCESQWCN</sequence>
<keyword evidence="1" id="KW-1133">Transmembrane helix</keyword>
<dbReference type="InterPro" id="IPR008613">
    <property type="entry name" value="Excalibur_Ca-bd_domain"/>
</dbReference>
<feature type="transmembrane region" description="Helical" evidence="1">
    <location>
        <begin position="55"/>
        <end position="72"/>
    </location>
</feature>
<evidence type="ECO:0000313" key="3">
    <source>
        <dbReference type="EMBL" id="ARD20853.1"/>
    </source>
</evidence>
<protein>
    <submittedName>
        <fullName evidence="3">Cold-shock protein</fullName>
    </submittedName>
</protein>
<dbReference type="Proteomes" id="UP000191820">
    <property type="component" value="Chromosome"/>
</dbReference>
<proteinExistence type="predicted"/>
<evidence type="ECO:0000256" key="1">
    <source>
        <dbReference type="SAM" id="Phobius"/>
    </source>
</evidence>
<evidence type="ECO:0000259" key="2">
    <source>
        <dbReference type="Pfam" id="PF05901"/>
    </source>
</evidence>
<keyword evidence="1" id="KW-0472">Membrane</keyword>
<feature type="domain" description="Excalibur calcium-binding" evidence="2">
    <location>
        <begin position="118"/>
        <end position="150"/>
    </location>
</feature>
<evidence type="ECO:0000313" key="4">
    <source>
        <dbReference type="Proteomes" id="UP000191820"/>
    </source>
</evidence>
<accession>A0ABM6JGC0</accession>
<keyword evidence="1" id="KW-0812">Transmembrane</keyword>